<proteinExistence type="predicted"/>
<accession>A0A0D3EVC6</accession>
<dbReference type="Proteomes" id="UP000026960">
    <property type="component" value="Chromosome 1"/>
</dbReference>
<dbReference type="Gene3D" id="1.25.40.10">
    <property type="entry name" value="Tetratricopeptide repeat domain"/>
    <property type="match status" value="1"/>
</dbReference>
<dbReference type="AlphaFoldDB" id="A0A0D3EVC6"/>
<reference evidence="2" key="2">
    <citation type="submission" date="2015-03" db="UniProtKB">
        <authorList>
            <consortium name="EnsemblPlants"/>
        </authorList>
    </citation>
    <scope>IDENTIFICATION</scope>
</reference>
<keyword evidence="3" id="KW-1185">Reference proteome</keyword>
<dbReference type="STRING" id="65489.A0A0D3EVC6"/>
<sequence>MGTVSSSSRRRAAGSQPSSSSWVKALDVENDDEEAAARADADADAHALEAKGDKLMSQARRELHGVWSYVSRPFIVAARARFYFHKAAETFVLANSWRKPAAAHHEHAVCCMKIGRSGRLRAAFALFEAGKCYMKVLEPDDEEMTSRTVSDLEKSLRMFVLENELVMAAEVCVELANSYAMLKQWEKAREYREKAAEFHAKTSDALFDTSTVYYYLHIYFILMYDTVDFLFNV</sequence>
<evidence type="ECO:0000313" key="2">
    <source>
        <dbReference type="EnsemblPlants" id="OBART01G34750.1"/>
    </source>
</evidence>
<organism evidence="2">
    <name type="scientific">Oryza barthii</name>
    <dbReference type="NCBI Taxonomy" id="65489"/>
    <lineage>
        <taxon>Eukaryota</taxon>
        <taxon>Viridiplantae</taxon>
        <taxon>Streptophyta</taxon>
        <taxon>Embryophyta</taxon>
        <taxon>Tracheophyta</taxon>
        <taxon>Spermatophyta</taxon>
        <taxon>Magnoliopsida</taxon>
        <taxon>Liliopsida</taxon>
        <taxon>Poales</taxon>
        <taxon>Poaceae</taxon>
        <taxon>BOP clade</taxon>
        <taxon>Oryzoideae</taxon>
        <taxon>Oryzeae</taxon>
        <taxon>Oryzinae</taxon>
        <taxon>Oryza</taxon>
    </lineage>
</organism>
<dbReference type="InterPro" id="IPR011990">
    <property type="entry name" value="TPR-like_helical_dom_sf"/>
</dbReference>
<dbReference type="SUPFAM" id="SSF48452">
    <property type="entry name" value="TPR-like"/>
    <property type="match status" value="1"/>
</dbReference>
<dbReference type="Gramene" id="OBART01G34750.1">
    <property type="protein sequence ID" value="OBART01G34750.1"/>
    <property type="gene ID" value="OBART01G34750"/>
</dbReference>
<reference evidence="2" key="1">
    <citation type="journal article" date="2009" name="Rice">
        <title>De Novo Next Generation Sequencing of Plant Genomes.</title>
        <authorList>
            <person name="Rounsley S."/>
            <person name="Marri P.R."/>
            <person name="Yu Y."/>
            <person name="He R."/>
            <person name="Sisneros N."/>
            <person name="Goicoechea J.L."/>
            <person name="Lee S.J."/>
            <person name="Angelova A."/>
            <person name="Kudrna D."/>
            <person name="Luo M."/>
            <person name="Affourtit J."/>
            <person name="Desany B."/>
            <person name="Knight J."/>
            <person name="Niazi F."/>
            <person name="Egholm M."/>
            <person name="Wing R.A."/>
        </authorList>
    </citation>
    <scope>NUCLEOTIDE SEQUENCE [LARGE SCALE GENOMIC DNA]</scope>
    <source>
        <strain evidence="2">cv. IRGC 105608</strain>
    </source>
</reference>
<dbReference type="Pfam" id="PF14938">
    <property type="entry name" value="SNAP"/>
    <property type="match status" value="1"/>
</dbReference>
<dbReference type="PaxDb" id="65489-OBART01G34750.1"/>
<feature type="region of interest" description="Disordered" evidence="1">
    <location>
        <begin position="1"/>
        <end position="25"/>
    </location>
</feature>
<evidence type="ECO:0000256" key="1">
    <source>
        <dbReference type="SAM" id="MobiDB-lite"/>
    </source>
</evidence>
<name>A0A0D3EVC6_9ORYZ</name>
<protein>
    <submittedName>
        <fullName evidence="2">Uncharacterized protein</fullName>
    </submittedName>
</protein>
<dbReference type="EnsemblPlants" id="OBART01G34750.1">
    <property type="protein sequence ID" value="OBART01G34750.1"/>
    <property type="gene ID" value="OBART01G34750"/>
</dbReference>
<evidence type="ECO:0000313" key="3">
    <source>
        <dbReference type="Proteomes" id="UP000026960"/>
    </source>
</evidence>
<dbReference type="HOGENOM" id="CLU_113075_0_0_1"/>